<dbReference type="PROSITE" id="PS00135">
    <property type="entry name" value="TRYPSIN_SER"/>
    <property type="match status" value="1"/>
</dbReference>
<evidence type="ECO:0000256" key="1">
    <source>
        <dbReference type="ARBA" id="ARBA00023157"/>
    </source>
</evidence>
<feature type="non-terminal residue" evidence="4">
    <location>
        <position position="1"/>
    </location>
</feature>
<dbReference type="InterPro" id="IPR033116">
    <property type="entry name" value="TRYPSIN_SER"/>
</dbReference>
<evidence type="ECO:0000313" key="4">
    <source>
        <dbReference type="EMBL" id="CDK12485.1"/>
    </source>
</evidence>
<dbReference type="Gene3D" id="2.40.10.10">
    <property type="entry name" value="Trypsin-like serine proteases"/>
    <property type="match status" value="1"/>
</dbReference>
<reference evidence="4" key="2">
    <citation type="submission" date="2014-02" db="EMBL/GenBank/DDBJ databases">
        <title>The hermit crab's nose antennal transcriptomics.</title>
        <authorList>
            <person name="Groh K.C."/>
            <person name="Vogel H."/>
            <person name="Stensmyr M.C."/>
            <person name="Grosse-Wilde E."/>
            <person name="Hansson B.S."/>
        </authorList>
    </citation>
    <scope>NUCLEOTIDE SEQUENCE</scope>
    <source>
        <tissue evidence="4">Antennules</tissue>
    </source>
</reference>
<sequence>SPSRQIPRILDKLQQVLLPIQELWYCQYLRRNFPDNGMTLCAGGEGGKDTCTGDSGGPLVLSDNWDSKKFVVGIISVGPSKCGTNDTQGLYTNVHYYVPWISQSCGRNRHLHSCRLCVQGFFSSLLSCGCV</sequence>
<dbReference type="EMBL" id="HABX01000041">
    <property type="protein sequence ID" value="CDK12485.1"/>
    <property type="molecule type" value="Transcribed_RNA"/>
</dbReference>
<dbReference type="InterPro" id="IPR051487">
    <property type="entry name" value="Ser/Thr_Proteases_Immune/Dev"/>
</dbReference>
<evidence type="ECO:0000256" key="2">
    <source>
        <dbReference type="ARBA" id="ARBA00024195"/>
    </source>
</evidence>
<feature type="domain" description="Peptidase S1" evidence="3">
    <location>
        <begin position="1"/>
        <end position="106"/>
    </location>
</feature>
<dbReference type="InterPro" id="IPR001254">
    <property type="entry name" value="Trypsin_dom"/>
</dbReference>
<organism evidence="4">
    <name type="scientific">Pagurus bernhardus</name>
    <name type="common">Common hermit crab</name>
    <name type="synonym">Eupagurus bernhardus</name>
    <dbReference type="NCBI Taxonomy" id="174397"/>
    <lineage>
        <taxon>Eukaryota</taxon>
        <taxon>Metazoa</taxon>
        <taxon>Ecdysozoa</taxon>
        <taxon>Arthropoda</taxon>
        <taxon>Crustacea</taxon>
        <taxon>Multicrustacea</taxon>
        <taxon>Malacostraca</taxon>
        <taxon>Eumalacostraca</taxon>
        <taxon>Eucarida</taxon>
        <taxon>Decapoda</taxon>
        <taxon>Pleocyemata</taxon>
        <taxon>Anomura</taxon>
        <taxon>Paguroidea</taxon>
        <taxon>Paguridae</taxon>
        <taxon>Pagurus</taxon>
    </lineage>
</organism>
<name>W6MEP3_PAGBR</name>
<accession>W6MEP3</accession>
<dbReference type="AlphaFoldDB" id="W6MEP3"/>
<dbReference type="GO" id="GO:0006508">
    <property type="term" value="P:proteolysis"/>
    <property type="evidence" value="ECO:0007669"/>
    <property type="project" value="InterPro"/>
</dbReference>
<dbReference type="PANTHER" id="PTHR24256">
    <property type="entry name" value="TRYPTASE-RELATED"/>
    <property type="match status" value="1"/>
</dbReference>
<evidence type="ECO:0000259" key="3">
    <source>
        <dbReference type="PROSITE" id="PS50240"/>
    </source>
</evidence>
<dbReference type="SUPFAM" id="SSF50494">
    <property type="entry name" value="Trypsin-like serine proteases"/>
    <property type="match status" value="1"/>
</dbReference>
<keyword evidence="1" id="KW-1015">Disulfide bond</keyword>
<protein>
    <submittedName>
        <fullName evidence="4">Prophenoloxidase-activating-factor3 protein</fullName>
    </submittedName>
</protein>
<dbReference type="GO" id="GO:0004252">
    <property type="term" value="F:serine-type endopeptidase activity"/>
    <property type="evidence" value="ECO:0007669"/>
    <property type="project" value="InterPro"/>
</dbReference>
<reference evidence="4" key="1">
    <citation type="submission" date="2013-06" db="EMBL/GenBank/DDBJ databases">
        <authorList>
            <person name="Groh K."/>
        </authorList>
    </citation>
    <scope>NUCLEOTIDE SEQUENCE</scope>
    <source>
        <tissue evidence="4">Antennules</tissue>
    </source>
</reference>
<feature type="non-terminal residue" evidence="4">
    <location>
        <position position="131"/>
    </location>
</feature>
<comment type="similarity">
    <text evidence="2">Belongs to the peptidase S1 family. CLIP subfamily.</text>
</comment>
<dbReference type="InterPro" id="IPR009003">
    <property type="entry name" value="Peptidase_S1_PA"/>
</dbReference>
<proteinExistence type="inferred from homology"/>
<dbReference type="PROSITE" id="PS50240">
    <property type="entry name" value="TRYPSIN_DOM"/>
    <property type="match status" value="1"/>
</dbReference>
<dbReference type="InterPro" id="IPR043504">
    <property type="entry name" value="Peptidase_S1_PA_chymotrypsin"/>
</dbReference>
<dbReference type="Pfam" id="PF00089">
    <property type="entry name" value="Trypsin"/>
    <property type="match status" value="1"/>
</dbReference>